<evidence type="ECO:0000256" key="4">
    <source>
        <dbReference type="ARBA" id="ARBA00016244"/>
    </source>
</evidence>
<comment type="caution">
    <text evidence="9">The sequence shown here is derived from an EMBL/GenBank/DDBJ whole genome shotgun (WGS) entry which is preliminary data.</text>
</comment>
<evidence type="ECO:0000256" key="2">
    <source>
        <dbReference type="ARBA" id="ARBA00004613"/>
    </source>
</evidence>
<keyword evidence="6" id="KW-0975">Bacterial flagellum</keyword>
<organism evidence="9 10">
    <name type="scientific">Rheinheimera tilapiae</name>
    <dbReference type="NCBI Taxonomy" id="875043"/>
    <lineage>
        <taxon>Bacteria</taxon>
        <taxon>Pseudomonadati</taxon>
        <taxon>Pseudomonadota</taxon>
        <taxon>Gammaproteobacteria</taxon>
        <taxon>Chromatiales</taxon>
        <taxon>Chromatiaceae</taxon>
        <taxon>Rheinheimera</taxon>
    </lineage>
</organism>
<dbReference type="SUPFAM" id="SSF64518">
    <property type="entry name" value="Phase 1 flagellin"/>
    <property type="match status" value="2"/>
</dbReference>
<dbReference type="InterPro" id="IPR002371">
    <property type="entry name" value="FlgK"/>
</dbReference>
<reference evidence="9 10" key="1">
    <citation type="submission" date="2024-09" db="EMBL/GenBank/DDBJ databases">
        <authorList>
            <person name="Sun Q."/>
            <person name="Mori K."/>
        </authorList>
    </citation>
    <scope>NUCLEOTIDE SEQUENCE [LARGE SCALE GENOMIC DNA]</scope>
    <source>
        <strain evidence="9 10">KCTC 23315</strain>
    </source>
</reference>
<comment type="subcellular location">
    <subcellularLocation>
        <location evidence="1">Bacterial flagellum</location>
    </subcellularLocation>
    <subcellularLocation>
        <location evidence="2">Secreted</location>
    </subcellularLocation>
</comment>
<gene>
    <name evidence="9" type="primary">flgK</name>
    <name evidence="9" type="ORF">ACFFJP_18050</name>
</gene>
<accession>A0ABV6BH62</accession>
<evidence type="ECO:0000313" key="9">
    <source>
        <dbReference type="EMBL" id="MFC0050208.1"/>
    </source>
</evidence>
<dbReference type="Pfam" id="PF22638">
    <property type="entry name" value="FlgK_D1"/>
    <property type="match status" value="1"/>
</dbReference>
<evidence type="ECO:0000256" key="6">
    <source>
        <dbReference type="ARBA" id="ARBA00023143"/>
    </source>
</evidence>
<keyword evidence="10" id="KW-1185">Reference proteome</keyword>
<dbReference type="PANTHER" id="PTHR30033:SF1">
    <property type="entry name" value="FLAGELLAR HOOK-ASSOCIATED PROTEIN 1"/>
    <property type="match status" value="1"/>
</dbReference>
<evidence type="ECO:0000256" key="1">
    <source>
        <dbReference type="ARBA" id="ARBA00004365"/>
    </source>
</evidence>
<comment type="similarity">
    <text evidence="3">Belongs to the flagella basal body rod proteins family.</text>
</comment>
<dbReference type="InterPro" id="IPR019776">
    <property type="entry name" value="Flagellar_basal_body_rod_CS"/>
</dbReference>
<dbReference type="InterPro" id="IPR010930">
    <property type="entry name" value="Flg_bb/hook_C_dom"/>
</dbReference>
<dbReference type="EMBL" id="JBHLXP010000005">
    <property type="protein sequence ID" value="MFC0050208.1"/>
    <property type="molecule type" value="Genomic_DNA"/>
</dbReference>
<dbReference type="NCBIfam" id="TIGR02492">
    <property type="entry name" value="flgK_ends"/>
    <property type="match status" value="1"/>
</dbReference>
<sequence length="676" mass="71933">MADNLLTIGTSGVLASTGLLNTTGNNISNLNSKGYVRQSTEYQSSILGLGVGRGTTNRLANEFSMLQLRRDTSALSYNQQFLTEASRVDTLFSNTSNSISSGISDMFKQLQSANNDPANTSSRQLVMGSAQTLISKFNTLSSIVLEQRTSINQQLDNLVSAANAQITTIAEMNRQISAYGTGTNTPMPLDLLDKRDEALRQLSEMVEISTLDAENGEKLVFLNTGQSVVLQHGKFSLMSAVGNPDPERKTLQLQLDYNSNVIGEVESQTLGGKIGGLLEFRAQLLEPTQNKLGQLALGLADAFNTQNRLGMDGNGQLGKNIFSLGTYGGYPLTSNTGSGLVTATVESGKGKDVPPNDLLVTFTAPNQFKLETLDERGKVIAGSAVTQTITAYPATFNSTNVPGNFLNGYEIKLDNSAGAFGNGDQFVLKPLGVAAQNVTLLNSRPEDLALASPLRGEFSVNNLGNGKIGTINVTNTNPATSQFTSPGDVNGEPFTLTYIGGEQFEIRNNANTLLGTTAVMSAGNYNNLFNSAGLTTYGFDMSISGVPKAGDKFTLSYNTGGQKDNRNGLALAQLQEKEIIRKNAVAVPGADNQMSLNEGYGVMVGFIGEKTSQVKIATESSKALLAQSQSWYESISGVNLDEEAANLIRFQQSYAAAAKIISTSQTIFDTLLAAAR</sequence>
<keyword evidence="9" id="KW-0969">Cilium</keyword>
<evidence type="ECO:0000256" key="5">
    <source>
        <dbReference type="ARBA" id="ARBA00022525"/>
    </source>
</evidence>
<keyword evidence="9" id="KW-0966">Cell projection</keyword>
<dbReference type="InterPro" id="IPR053927">
    <property type="entry name" value="FlgK_helical"/>
</dbReference>
<keyword evidence="9" id="KW-0282">Flagellum</keyword>
<evidence type="ECO:0000259" key="7">
    <source>
        <dbReference type="Pfam" id="PF06429"/>
    </source>
</evidence>
<protein>
    <recommendedName>
        <fullName evidence="4">Flagellar hook-associated protein 1</fullName>
    </recommendedName>
</protein>
<keyword evidence="5" id="KW-0964">Secreted</keyword>
<feature type="domain" description="Flagellar hook-associated protein FlgK helical" evidence="8">
    <location>
        <begin position="86"/>
        <end position="322"/>
    </location>
</feature>
<evidence type="ECO:0000259" key="8">
    <source>
        <dbReference type="Pfam" id="PF22638"/>
    </source>
</evidence>
<dbReference type="Pfam" id="PF06429">
    <property type="entry name" value="Flg_bbr_C"/>
    <property type="match status" value="1"/>
</dbReference>
<evidence type="ECO:0000313" key="10">
    <source>
        <dbReference type="Proteomes" id="UP001589813"/>
    </source>
</evidence>
<dbReference type="PROSITE" id="PS00588">
    <property type="entry name" value="FLAGELLA_BB_ROD"/>
    <property type="match status" value="1"/>
</dbReference>
<name>A0ABV6BH62_9GAMM</name>
<feature type="domain" description="Flagellar basal-body/hook protein C-terminal" evidence="7">
    <location>
        <begin position="634"/>
        <end position="672"/>
    </location>
</feature>
<evidence type="ECO:0000256" key="3">
    <source>
        <dbReference type="ARBA" id="ARBA00009677"/>
    </source>
</evidence>
<dbReference type="PRINTS" id="PR01005">
    <property type="entry name" value="FLGHOOKAP1"/>
</dbReference>
<dbReference type="Proteomes" id="UP001589813">
    <property type="component" value="Unassembled WGS sequence"/>
</dbReference>
<dbReference type="RefSeq" id="WP_377247562.1">
    <property type="nucleotide sequence ID" value="NZ_JBHLXP010000005.1"/>
</dbReference>
<proteinExistence type="inferred from homology"/>
<dbReference type="PANTHER" id="PTHR30033">
    <property type="entry name" value="FLAGELLAR HOOK-ASSOCIATED PROTEIN 1"/>
    <property type="match status" value="1"/>
</dbReference>